<dbReference type="Proteomes" id="UP000051751">
    <property type="component" value="Unassembled WGS sequence"/>
</dbReference>
<dbReference type="AlphaFoldDB" id="A0A0R2FRA3"/>
<sequence>MVFEEVFLDKNALQKYQMFQSLVVTERQQLTINDLATDLNLNYQQAYATYKELVNDMEQITATTIKTGKWIEPAQFPITVDEYRLFLLRNAIAFQFIDYIVQADQPSLAKFCSEHFTSQSTLTRKMVPVKKLLQHYRLNFSYTTLEFEGDEKGIRLFLNLFYWISFHGIEWPFKHVRLDSIQETFAHSALPDLHPDPIVQIQDLNLIAICRLRILQNHIISDMSRYTDIVGPDHRIDLYHSRIYDALPHQQRVAESQFFSFVVNRSLRYHENWGSLQQEFLQQDQFHEAWIWQFVQQLIDNLSSYCKPRQANSLRHDRQLFGNLLRVVISFTVMEGDYAKMIDFYYPSRLAYEQSNLFALVKKVLAQLQTQAEFASTRHFGDTFLHEVYYLILPYLKSFRINQVVYVKTILESADLVTRELYTFLEDMNTVELLGSDDPLESADLVITSLSTTDPYLKKLDLEGIKVVNWNIDALDSDYMNLYMVIKEIYLDKIL</sequence>
<dbReference type="RefSeq" id="WP_057769976.1">
    <property type="nucleotide sequence ID" value="NZ_JQAT01000004.1"/>
</dbReference>
<keyword evidence="1" id="KW-0805">Transcription regulation</keyword>
<evidence type="ECO:0000313" key="7">
    <source>
        <dbReference type="Proteomes" id="UP000051751"/>
    </source>
</evidence>
<reference evidence="6 7" key="1">
    <citation type="journal article" date="2015" name="Genome Announc.">
        <title>Expanding the biotechnology potential of lactobacilli through comparative genomics of 213 strains and associated genera.</title>
        <authorList>
            <person name="Sun Z."/>
            <person name="Harris H.M."/>
            <person name="McCann A."/>
            <person name="Guo C."/>
            <person name="Argimon S."/>
            <person name="Zhang W."/>
            <person name="Yang X."/>
            <person name="Jeffery I.B."/>
            <person name="Cooney J.C."/>
            <person name="Kagawa T.F."/>
            <person name="Liu W."/>
            <person name="Song Y."/>
            <person name="Salvetti E."/>
            <person name="Wrobel A."/>
            <person name="Rasinkangas P."/>
            <person name="Parkhill J."/>
            <person name="Rea M.C."/>
            <person name="O'Sullivan O."/>
            <person name="Ritari J."/>
            <person name="Douillard F.P."/>
            <person name="Paul Ross R."/>
            <person name="Yang R."/>
            <person name="Briner A.E."/>
            <person name="Felis G.E."/>
            <person name="de Vos W.M."/>
            <person name="Barrangou R."/>
            <person name="Klaenhammer T.R."/>
            <person name="Caufield P.W."/>
            <person name="Cui Y."/>
            <person name="Zhang H."/>
            <person name="O'Toole P.W."/>
        </authorList>
    </citation>
    <scope>NUCLEOTIDE SEQUENCE [LARGE SCALE GENOMIC DNA]</scope>
    <source>
        <strain evidence="4 7">ATCC BAA-66</strain>
        <strain evidence="5 6">DSM 13344</strain>
    </source>
</reference>
<evidence type="ECO:0000313" key="4">
    <source>
        <dbReference type="EMBL" id="KRN28244.1"/>
    </source>
</evidence>
<dbReference type="PATRIC" id="fig|81857.3.peg.1708"/>
<comment type="caution">
    <text evidence="5">The sequence shown here is derived from an EMBL/GenBank/DDBJ whole genome shotgun (WGS) entry which is preliminary data.</text>
</comment>
<feature type="domain" description="Mga helix-turn-helix" evidence="3">
    <location>
        <begin position="84"/>
        <end position="162"/>
    </location>
</feature>
<dbReference type="PANTHER" id="PTHR30185:SF13">
    <property type="entry name" value="LICABCH OPERON REGULATOR-RELATED"/>
    <property type="match status" value="1"/>
</dbReference>
<gene>
    <name evidence="4" type="ORF">IV38_GL001698</name>
    <name evidence="5" type="ORF">IV40_GL001517</name>
</gene>
<dbReference type="Proteomes" id="UP000051645">
    <property type="component" value="Unassembled WGS sequence"/>
</dbReference>
<protein>
    <submittedName>
        <fullName evidence="5">Transcriptional regulator</fullName>
    </submittedName>
</protein>
<evidence type="ECO:0000259" key="3">
    <source>
        <dbReference type="Pfam" id="PF05043"/>
    </source>
</evidence>
<dbReference type="Gene3D" id="1.10.10.10">
    <property type="entry name" value="Winged helix-like DNA-binding domain superfamily/Winged helix DNA-binding domain"/>
    <property type="match status" value="1"/>
</dbReference>
<dbReference type="Pfam" id="PF05043">
    <property type="entry name" value="Mga"/>
    <property type="match status" value="1"/>
</dbReference>
<keyword evidence="2" id="KW-0804">Transcription</keyword>
<evidence type="ECO:0000313" key="5">
    <source>
        <dbReference type="EMBL" id="KRN30880.1"/>
    </source>
</evidence>
<keyword evidence="6" id="KW-1185">Reference proteome</keyword>
<name>A0A0R2FRA3_9LACO</name>
<evidence type="ECO:0000256" key="2">
    <source>
        <dbReference type="ARBA" id="ARBA00023163"/>
    </source>
</evidence>
<dbReference type="InterPro" id="IPR007737">
    <property type="entry name" value="Mga_HTH"/>
</dbReference>
<dbReference type="STRING" id="81857.IV38_GL001698"/>
<evidence type="ECO:0000313" key="6">
    <source>
        <dbReference type="Proteomes" id="UP000051645"/>
    </source>
</evidence>
<dbReference type="EMBL" id="JQAT01000004">
    <property type="protein sequence ID" value="KRN28244.1"/>
    <property type="molecule type" value="Genomic_DNA"/>
</dbReference>
<evidence type="ECO:0000256" key="1">
    <source>
        <dbReference type="ARBA" id="ARBA00023015"/>
    </source>
</evidence>
<dbReference type="InterPro" id="IPR050661">
    <property type="entry name" value="BglG_antiterminators"/>
</dbReference>
<organism evidence="5 6">
    <name type="scientific">Lactobacillus selangorensis</name>
    <dbReference type="NCBI Taxonomy" id="81857"/>
    <lineage>
        <taxon>Bacteria</taxon>
        <taxon>Bacillati</taxon>
        <taxon>Bacillota</taxon>
        <taxon>Bacilli</taxon>
        <taxon>Lactobacillales</taxon>
        <taxon>Lactobacillaceae</taxon>
        <taxon>Lactobacillus</taxon>
    </lineage>
</organism>
<dbReference type="PANTHER" id="PTHR30185">
    <property type="entry name" value="CRYPTIC BETA-GLUCOSIDE BGL OPERON ANTITERMINATOR"/>
    <property type="match status" value="1"/>
</dbReference>
<dbReference type="InterPro" id="IPR036388">
    <property type="entry name" value="WH-like_DNA-bd_sf"/>
</dbReference>
<accession>A0A0R2FRA3</accession>
<proteinExistence type="predicted"/>
<dbReference type="EMBL" id="JQAZ01000005">
    <property type="protein sequence ID" value="KRN30880.1"/>
    <property type="molecule type" value="Genomic_DNA"/>
</dbReference>